<dbReference type="InterPro" id="IPR007543">
    <property type="entry name" value="LptD_C"/>
</dbReference>
<evidence type="ECO:0000313" key="3">
    <source>
        <dbReference type="EMBL" id="SHJ20219.1"/>
    </source>
</evidence>
<protein>
    <recommendedName>
        <fullName evidence="1">LPS-assembly protein LptD</fullName>
    </recommendedName>
</protein>
<sequence length="723" mass="81548" precursor="true">MTAAFRLFVFVAATLFFALPATSQQTAPEGDMVLVADRVYVTPDNILIAEGQVEALQGDVRLRAKKIEYDGSSDIIKVTGPIHFQQSDYVRIVASYAELDKDFRTAVLKSARLVMNEHVQMASVELHRVEGRYNVLHKTSVSSCQVCDNGKPPLWQIRARRVVHDQEERQVYFDHAQLRVLDVPVFYFPQLRMPDPTLKRANGFLIPELRQNSQLGFGIKIPYFLTLGDHKDLLLTPYLSEHSTTLEFRYRQAFRNGRMQWEGAVSDDSFYPSQPRYYLFADGAFDLKRDYKLTFNVQTVSDRAYLQDYNYSDEDRLTSDIALRRSRRDENTRIALYHYKSLRASDDNDTLPSWVGIAETERRYFPKIIGGEARMTLQLRGQYRTSDLDTDGGDIDTDTDGRDAVGATAAMWWRRNWTLNNGLRTGITGELAADTYYTDQDAVYQGTESQITPTVAAHFRYPMSKLGADGSTYVIEPLAQISYSGGDTLNIANDESSRVEFDEGNLLALSRFPSTDRRERGAVGAVGMNWARYDPNGWQAHLSFGQVYHQSPHPDFSLTSGLSGTTSDFLMAGQITTQNGLQLMARGLWDGTTGFNKASARAGWTNKKLWLDASYIWLRADAQEDRTQNLSEWVLDTRYRMSRHWTASADWRFDAAAGESAEAGIGFEYRNECVKIGLSVSRNFVNSATVRPSTDIGLTVALLGFSVNAKDKSYNRTCSANAG</sequence>
<comment type="subcellular location">
    <subcellularLocation>
        <location evidence="1">Cell outer membrane</location>
    </subcellularLocation>
</comment>
<name>A0A1M6HDJ0_9RHOB</name>
<dbReference type="Proteomes" id="UP000183982">
    <property type="component" value="Unassembled WGS sequence"/>
</dbReference>
<dbReference type="GO" id="GO:0009279">
    <property type="term" value="C:cell outer membrane"/>
    <property type="evidence" value="ECO:0007669"/>
    <property type="project" value="UniProtKB-SubCell"/>
</dbReference>
<evidence type="ECO:0000313" key="4">
    <source>
        <dbReference type="Proteomes" id="UP000183982"/>
    </source>
</evidence>
<evidence type="ECO:0000256" key="1">
    <source>
        <dbReference type="HAMAP-Rule" id="MF_01411"/>
    </source>
</evidence>
<keyword evidence="1" id="KW-0998">Cell outer membrane</keyword>
<dbReference type="GO" id="GO:0015920">
    <property type="term" value="P:lipopolysaccharide transport"/>
    <property type="evidence" value="ECO:0007669"/>
    <property type="project" value="InterPro"/>
</dbReference>
<dbReference type="AlphaFoldDB" id="A0A1M6HDJ0"/>
<dbReference type="GO" id="GO:1990351">
    <property type="term" value="C:transporter complex"/>
    <property type="evidence" value="ECO:0007669"/>
    <property type="project" value="TreeGrafter"/>
</dbReference>
<keyword evidence="1" id="KW-0732">Signal</keyword>
<feature type="signal peptide" evidence="1">
    <location>
        <begin position="1"/>
        <end position="23"/>
    </location>
</feature>
<feature type="chain" id="PRO_5009990204" description="LPS-assembly protein LptD" evidence="1">
    <location>
        <begin position="24"/>
        <end position="723"/>
    </location>
</feature>
<feature type="domain" description="LptD C-terminal" evidence="2">
    <location>
        <begin position="276"/>
        <end position="629"/>
    </location>
</feature>
<comment type="subunit">
    <text evidence="1">Component of the lipopolysaccharide transport and assembly complex.</text>
</comment>
<evidence type="ECO:0000259" key="2">
    <source>
        <dbReference type="Pfam" id="PF04453"/>
    </source>
</evidence>
<organism evidence="3 4">
    <name type="scientific">Shimia gijangensis</name>
    <dbReference type="NCBI Taxonomy" id="1470563"/>
    <lineage>
        <taxon>Bacteria</taxon>
        <taxon>Pseudomonadati</taxon>
        <taxon>Pseudomonadota</taxon>
        <taxon>Alphaproteobacteria</taxon>
        <taxon>Rhodobacterales</taxon>
        <taxon>Roseobacteraceae</taxon>
    </lineage>
</organism>
<dbReference type="HAMAP" id="MF_01411">
    <property type="entry name" value="LPS_assembly_LptD"/>
    <property type="match status" value="1"/>
</dbReference>
<dbReference type="PANTHER" id="PTHR30189:SF1">
    <property type="entry name" value="LPS-ASSEMBLY PROTEIN LPTD"/>
    <property type="match status" value="1"/>
</dbReference>
<dbReference type="InterPro" id="IPR050218">
    <property type="entry name" value="LptD"/>
</dbReference>
<gene>
    <name evidence="1" type="primary">lptD</name>
    <name evidence="3" type="ORF">SAMN05444000_10622</name>
</gene>
<dbReference type="STRING" id="1470563.SAMN05444000_10622"/>
<dbReference type="PANTHER" id="PTHR30189">
    <property type="entry name" value="LPS-ASSEMBLY PROTEIN"/>
    <property type="match status" value="1"/>
</dbReference>
<dbReference type="OrthoDB" id="9760225at2"/>
<comment type="function">
    <text evidence="1">Involved in the assembly of lipopolysaccharide (LPS) at the surface of the outer membrane.</text>
</comment>
<dbReference type="InterPro" id="IPR020889">
    <property type="entry name" value="LipoPS_assembly_LptD"/>
</dbReference>
<dbReference type="EMBL" id="FQZQ01000006">
    <property type="protein sequence ID" value="SHJ20219.1"/>
    <property type="molecule type" value="Genomic_DNA"/>
</dbReference>
<proteinExistence type="inferred from homology"/>
<dbReference type="RefSeq" id="WP_073250962.1">
    <property type="nucleotide sequence ID" value="NZ_FQZQ01000006.1"/>
</dbReference>
<keyword evidence="4" id="KW-1185">Reference proteome</keyword>
<accession>A0A1M6HDJ0</accession>
<keyword evidence="1" id="KW-0472">Membrane</keyword>
<reference evidence="4" key="1">
    <citation type="submission" date="2016-11" db="EMBL/GenBank/DDBJ databases">
        <authorList>
            <person name="Varghese N."/>
            <person name="Submissions S."/>
        </authorList>
    </citation>
    <scope>NUCLEOTIDE SEQUENCE [LARGE SCALE GENOMIC DNA]</scope>
    <source>
        <strain evidence="4">DSM 100564</strain>
    </source>
</reference>
<comment type="similarity">
    <text evidence="1">Belongs to the LptD family.</text>
</comment>
<comment type="caution">
    <text evidence="1">Lacks conserved residue(s) required for the propagation of feature annotation.</text>
</comment>
<dbReference type="GO" id="GO:0043165">
    <property type="term" value="P:Gram-negative-bacterium-type cell outer membrane assembly"/>
    <property type="evidence" value="ECO:0007669"/>
    <property type="project" value="UniProtKB-UniRule"/>
</dbReference>
<dbReference type="Pfam" id="PF04453">
    <property type="entry name" value="LptD"/>
    <property type="match status" value="1"/>
</dbReference>